<accession>F0ZZZ7</accession>
<dbReference type="InParanoid" id="F0ZZZ7"/>
<evidence type="ECO:0000313" key="2">
    <source>
        <dbReference type="EMBL" id="EGC30489.1"/>
    </source>
</evidence>
<dbReference type="RefSeq" id="XP_003292991.1">
    <property type="nucleotide sequence ID" value="XM_003292943.1"/>
</dbReference>
<dbReference type="InterPro" id="IPR032675">
    <property type="entry name" value="LRR_dom_sf"/>
</dbReference>
<protein>
    <submittedName>
        <fullName evidence="2">Uncharacterized protein</fullName>
    </submittedName>
</protein>
<dbReference type="PROSITE" id="PS50082">
    <property type="entry name" value="WD_REPEATS_2"/>
    <property type="match status" value="1"/>
</dbReference>
<dbReference type="InterPro" id="IPR015943">
    <property type="entry name" value="WD40/YVTN_repeat-like_dom_sf"/>
</dbReference>
<dbReference type="GO" id="GO:0080008">
    <property type="term" value="C:Cul4-RING E3 ubiquitin ligase complex"/>
    <property type="evidence" value="ECO:0007669"/>
    <property type="project" value="InterPro"/>
</dbReference>
<organism evidence="2 3">
    <name type="scientific">Dictyostelium purpureum</name>
    <name type="common">Slime mold</name>
    <dbReference type="NCBI Taxonomy" id="5786"/>
    <lineage>
        <taxon>Eukaryota</taxon>
        <taxon>Amoebozoa</taxon>
        <taxon>Evosea</taxon>
        <taxon>Eumycetozoa</taxon>
        <taxon>Dictyostelia</taxon>
        <taxon>Dictyosteliales</taxon>
        <taxon>Dictyosteliaceae</taxon>
        <taxon>Dictyostelium</taxon>
    </lineage>
</organism>
<dbReference type="AlphaFoldDB" id="F0ZZZ7"/>
<dbReference type="SUPFAM" id="SSF52075">
    <property type="entry name" value="Outer arm dynein light chain 1"/>
    <property type="match status" value="1"/>
</dbReference>
<gene>
    <name evidence="2" type="ORF">DICPUDRAFT_92970</name>
</gene>
<dbReference type="KEGG" id="dpp:DICPUDRAFT_92970"/>
<dbReference type="EMBL" id="GL871325">
    <property type="protein sequence ID" value="EGC30489.1"/>
    <property type="molecule type" value="Genomic_DNA"/>
</dbReference>
<dbReference type="PANTHER" id="PTHR47201:SF1">
    <property type="entry name" value="PROTEIN DWD HYPERSENSITIVE TO UV-B 1"/>
    <property type="match status" value="1"/>
</dbReference>
<dbReference type="Proteomes" id="UP000001064">
    <property type="component" value="Unassembled WGS sequence"/>
</dbReference>
<dbReference type="GO" id="GO:0071493">
    <property type="term" value="P:cellular response to UV-B"/>
    <property type="evidence" value="ECO:0007669"/>
    <property type="project" value="InterPro"/>
</dbReference>
<dbReference type="OMA" id="CDNINHQ"/>
<dbReference type="PANTHER" id="PTHR47201">
    <property type="entry name" value="BNAC09G30780D PROTEIN"/>
    <property type="match status" value="1"/>
</dbReference>
<dbReference type="InterPro" id="IPR046377">
    <property type="entry name" value="DHU1"/>
</dbReference>
<dbReference type="InterPro" id="IPR036322">
    <property type="entry name" value="WD40_repeat_dom_sf"/>
</dbReference>
<reference evidence="3" key="1">
    <citation type="journal article" date="2011" name="Genome Biol.">
        <title>Comparative genomics of the social amoebae Dictyostelium discoideum and Dictyostelium purpureum.</title>
        <authorList>
            <consortium name="US DOE Joint Genome Institute (JGI-PGF)"/>
            <person name="Sucgang R."/>
            <person name="Kuo A."/>
            <person name="Tian X."/>
            <person name="Salerno W."/>
            <person name="Parikh A."/>
            <person name="Feasley C.L."/>
            <person name="Dalin E."/>
            <person name="Tu H."/>
            <person name="Huang E."/>
            <person name="Barry K."/>
            <person name="Lindquist E."/>
            <person name="Shapiro H."/>
            <person name="Bruce D."/>
            <person name="Schmutz J."/>
            <person name="Salamov A."/>
            <person name="Fey P."/>
            <person name="Gaudet P."/>
            <person name="Anjard C."/>
            <person name="Babu M.M."/>
            <person name="Basu S."/>
            <person name="Bushmanova Y."/>
            <person name="van der Wel H."/>
            <person name="Katoh-Kurasawa M."/>
            <person name="Dinh C."/>
            <person name="Coutinho P.M."/>
            <person name="Saito T."/>
            <person name="Elias M."/>
            <person name="Schaap P."/>
            <person name="Kay R.R."/>
            <person name="Henrissat B."/>
            <person name="Eichinger L."/>
            <person name="Rivero F."/>
            <person name="Putnam N.H."/>
            <person name="West C.M."/>
            <person name="Loomis W.F."/>
            <person name="Chisholm R.L."/>
            <person name="Shaulsky G."/>
            <person name="Strassmann J.E."/>
            <person name="Queller D.C."/>
            <person name="Kuspa A."/>
            <person name="Grigoriev I.V."/>
        </authorList>
    </citation>
    <scope>NUCLEOTIDE SEQUENCE [LARGE SCALE GENOMIC DNA]</scope>
    <source>
        <strain evidence="3">QSDP1</strain>
    </source>
</reference>
<dbReference type="SUPFAM" id="SSF50978">
    <property type="entry name" value="WD40 repeat-like"/>
    <property type="match status" value="1"/>
</dbReference>
<sequence length="457" mass="52640">MVKTDLRDLIPTRIALEKNSKLEELYIGENSFTHQFSCLKRNNCTLTRTLFYREYMISHLVSLKILDNQEITESERLQATELVRLKFITCDSWREKYQVNQIHKDILNLEINNTMKCRTNINKTTPKTIFKNYTEYQDILNENPRVNTLEKIVYPRQLEYNPSIPNLIVVGAMNGRVHVYDENKDEIIYDNIVSNPSMILGLSWIKNYPCFLAGSENGSINLFNLSKTKNPKNQILSFDPFYKLSSLHTNCQSDTMVVSGSCDFVSIYDINSCTLLRKLEKAHTKKINVVKYASYDPYGFVTSSFDGTVKRWDTRCLNSGPTLTSKESFGEIIMSVFSPDDRSILVSGCDNQVYQLDSRTGTLNIKFEIHRSNQEFNFSRSYYTADGNYCVIGSCDENCVRFYSTSDGKFLRDVSLFDQNKFCGDSDGVLSLRTHPSNNFDVTIIKTKLPNLYSVKF</sequence>
<dbReference type="VEuPathDB" id="AmoebaDB:DICPUDRAFT_92970"/>
<keyword evidence="1" id="KW-0853">WD repeat</keyword>
<name>F0ZZZ7_DICPU</name>
<dbReference type="SMART" id="SM00320">
    <property type="entry name" value="WD40"/>
    <property type="match status" value="5"/>
</dbReference>
<evidence type="ECO:0000256" key="1">
    <source>
        <dbReference type="PROSITE-ProRule" id="PRU00221"/>
    </source>
</evidence>
<keyword evidence="3" id="KW-1185">Reference proteome</keyword>
<dbReference type="Pfam" id="PF00400">
    <property type="entry name" value="WD40"/>
    <property type="match status" value="1"/>
</dbReference>
<proteinExistence type="predicted"/>
<dbReference type="eggNOG" id="KOG0531">
    <property type="taxonomic scope" value="Eukaryota"/>
</dbReference>
<dbReference type="GeneID" id="10510463"/>
<evidence type="ECO:0000313" key="3">
    <source>
        <dbReference type="Proteomes" id="UP000001064"/>
    </source>
</evidence>
<dbReference type="Gene3D" id="3.80.10.10">
    <property type="entry name" value="Ribonuclease Inhibitor"/>
    <property type="match status" value="1"/>
</dbReference>
<dbReference type="STRING" id="5786.F0ZZZ7"/>
<dbReference type="OrthoDB" id="21217at2759"/>
<feature type="repeat" description="WD" evidence="1">
    <location>
        <begin position="280"/>
        <end position="315"/>
    </location>
</feature>
<dbReference type="Gene3D" id="2.130.10.10">
    <property type="entry name" value="YVTN repeat-like/Quinoprotein amine dehydrogenase"/>
    <property type="match status" value="1"/>
</dbReference>
<dbReference type="InterPro" id="IPR001680">
    <property type="entry name" value="WD40_rpt"/>
</dbReference>